<evidence type="ECO:0000313" key="1">
    <source>
        <dbReference type="EMBL" id="NVN09735.1"/>
    </source>
</evidence>
<dbReference type="EMBL" id="JABXXP010000003">
    <property type="protein sequence ID" value="NVN09735.1"/>
    <property type="molecule type" value="Genomic_DNA"/>
</dbReference>
<reference evidence="1 2" key="1">
    <citation type="submission" date="2020-06" db="EMBL/GenBank/DDBJ databases">
        <title>Description of novel acetic acid bacteria.</title>
        <authorList>
            <person name="Sombolestani A."/>
        </authorList>
    </citation>
    <scope>NUCLEOTIDE SEQUENCE [LARGE SCALE GENOMIC DNA]</scope>
    <source>
        <strain evidence="1 2">LMG 31431</strain>
    </source>
</reference>
<accession>A0A7Y7ITW3</accession>
<organism evidence="1 2">
    <name type="scientific">Nguyenibacter vanlangensis</name>
    <dbReference type="NCBI Taxonomy" id="1216886"/>
    <lineage>
        <taxon>Bacteria</taxon>
        <taxon>Pseudomonadati</taxon>
        <taxon>Pseudomonadota</taxon>
        <taxon>Alphaproteobacteria</taxon>
        <taxon>Acetobacterales</taxon>
        <taxon>Acetobacteraceae</taxon>
        <taxon>Nguyenibacter</taxon>
    </lineage>
</organism>
<comment type="caution">
    <text evidence="1">The sequence shown here is derived from an EMBL/GenBank/DDBJ whole genome shotgun (WGS) entry which is preliminary data.</text>
</comment>
<evidence type="ECO:0000313" key="2">
    <source>
        <dbReference type="Proteomes" id="UP000534870"/>
    </source>
</evidence>
<sequence>MRLRVVETVGGTRAVRGDVEKTGKSNGDAVGQSVLDRIDATLIGLAHMRARVGVYEYIPAARLSTALTRAILAPTLCVMPAVPMPPTMARQIDALNASLRRAGAVTEADLG</sequence>
<name>A0A7Y7ITW3_9PROT</name>
<proteinExistence type="predicted"/>
<gene>
    <name evidence="1" type="ORF">HUK84_00975</name>
</gene>
<protein>
    <submittedName>
        <fullName evidence="1">Uncharacterized protein</fullName>
    </submittedName>
</protein>
<dbReference type="AlphaFoldDB" id="A0A7Y7ITW3"/>
<dbReference type="Proteomes" id="UP000534870">
    <property type="component" value="Unassembled WGS sequence"/>
</dbReference>